<keyword evidence="3 8" id="KW-0812">Transmembrane</keyword>
<dbReference type="PANTHER" id="PTHR13002:SF1">
    <property type="entry name" value="COMPLEX I ASSEMBLY FACTOR TIMMDC1, MITOCHONDRIAL"/>
    <property type="match status" value="1"/>
</dbReference>
<protein>
    <recommendedName>
        <fullName evidence="6">Complex I assembly factor TIMMDC1, mitochondrial</fullName>
    </recommendedName>
    <alternativeName>
        <fullName evidence="7">Translocase of inner mitochondrial membrane domain-containing protein 1</fullName>
    </alternativeName>
</protein>
<sequence>MSAKDEEKVTLWKRVQSFFEKQREAFKQHTEDEKENGWDRIKALFDVSEGPREEIQHIPSVVCYTSAFAFLLGGQFGKRIADDHYRRHNQLTVYQSAMHAQRQYQASVALGFAKYGGRWGWRAGVFSGIYSFLLVACEVYRNKDDALNYLATGASTGALYNIFSGWRKMLVGVLVGGGLSLPVGLIAQIGSAVLPEEYKPKKVQQQFDNKSEWEQRLEVTSTFIEAMEKELNEDNNSQNDKR</sequence>
<evidence type="ECO:0000256" key="3">
    <source>
        <dbReference type="ARBA" id="ARBA00022692"/>
    </source>
</evidence>
<gene>
    <name evidence="9" type="ORF">PLOB_00023897</name>
</gene>
<feature type="transmembrane region" description="Helical" evidence="8">
    <location>
        <begin position="146"/>
        <end position="163"/>
    </location>
</feature>
<evidence type="ECO:0000256" key="6">
    <source>
        <dbReference type="ARBA" id="ARBA00040778"/>
    </source>
</evidence>
<comment type="caution">
    <text evidence="9">The sequence shown here is derived from an EMBL/GenBank/DDBJ whole genome shotgun (WGS) entry which is preliminary data.</text>
</comment>
<evidence type="ECO:0000256" key="4">
    <source>
        <dbReference type="ARBA" id="ARBA00022989"/>
    </source>
</evidence>
<dbReference type="EMBL" id="CALNXK010000283">
    <property type="protein sequence ID" value="CAH3180764.1"/>
    <property type="molecule type" value="Genomic_DNA"/>
</dbReference>
<keyword evidence="10" id="KW-1185">Reference proteome</keyword>
<feature type="transmembrane region" description="Helical" evidence="8">
    <location>
        <begin position="119"/>
        <end position="139"/>
    </location>
</feature>
<organism evidence="9 10">
    <name type="scientific">Porites lobata</name>
    <dbReference type="NCBI Taxonomy" id="104759"/>
    <lineage>
        <taxon>Eukaryota</taxon>
        <taxon>Metazoa</taxon>
        <taxon>Cnidaria</taxon>
        <taxon>Anthozoa</taxon>
        <taxon>Hexacorallia</taxon>
        <taxon>Scleractinia</taxon>
        <taxon>Fungiina</taxon>
        <taxon>Poritidae</taxon>
        <taxon>Porites</taxon>
    </lineage>
</organism>
<evidence type="ECO:0000256" key="5">
    <source>
        <dbReference type="ARBA" id="ARBA00023136"/>
    </source>
</evidence>
<evidence type="ECO:0000256" key="1">
    <source>
        <dbReference type="ARBA" id="ARBA00004141"/>
    </source>
</evidence>
<evidence type="ECO:0000256" key="8">
    <source>
        <dbReference type="SAM" id="Phobius"/>
    </source>
</evidence>
<accession>A0ABN8RPV2</accession>
<dbReference type="Proteomes" id="UP001159405">
    <property type="component" value="Unassembled WGS sequence"/>
</dbReference>
<keyword evidence="4 8" id="KW-1133">Transmembrane helix</keyword>
<dbReference type="Pfam" id="PF02466">
    <property type="entry name" value="Tim17"/>
    <property type="match status" value="1"/>
</dbReference>
<reference evidence="9 10" key="1">
    <citation type="submission" date="2022-05" db="EMBL/GenBank/DDBJ databases">
        <authorList>
            <consortium name="Genoscope - CEA"/>
            <person name="William W."/>
        </authorList>
    </citation>
    <scope>NUCLEOTIDE SEQUENCE [LARGE SCALE GENOMIC DNA]</scope>
</reference>
<proteinExistence type="inferred from homology"/>
<comment type="similarity">
    <text evidence="2">Belongs to the Tim17/Tim22/Tim23 family.</text>
</comment>
<dbReference type="InterPro" id="IPR055299">
    <property type="entry name" value="TIMMDC1"/>
</dbReference>
<dbReference type="PANTHER" id="PTHR13002">
    <property type="entry name" value="C3ORF1 PROTEIN-RELATED"/>
    <property type="match status" value="1"/>
</dbReference>
<keyword evidence="5 8" id="KW-0472">Membrane</keyword>
<name>A0ABN8RPV2_9CNID</name>
<evidence type="ECO:0000256" key="2">
    <source>
        <dbReference type="ARBA" id="ARBA00008444"/>
    </source>
</evidence>
<comment type="subcellular location">
    <subcellularLocation>
        <location evidence="1">Membrane</location>
        <topology evidence="1">Multi-pass membrane protein</topology>
    </subcellularLocation>
</comment>
<evidence type="ECO:0000313" key="9">
    <source>
        <dbReference type="EMBL" id="CAH3180764.1"/>
    </source>
</evidence>
<evidence type="ECO:0000256" key="7">
    <source>
        <dbReference type="ARBA" id="ARBA00041344"/>
    </source>
</evidence>
<feature type="transmembrane region" description="Helical" evidence="8">
    <location>
        <begin position="169"/>
        <end position="194"/>
    </location>
</feature>
<evidence type="ECO:0000313" key="10">
    <source>
        <dbReference type="Proteomes" id="UP001159405"/>
    </source>
</evidence>